<keyword evidence="9" id="KW-1185">Reference proteome</keyword>
<comment type="subcellular location">
    <subcellularLocation>
        <location evidence="1">Cell membrane</location>
        <topology evidence="1">Multi-pass membrane protein</topology>
    </subcellularLocation>
</comment>
<keyword evidence="3 6" id="KW-0812">Transmembrane</keyword>
<evidence type="ECO:0000313" key="8">
    <source>
        <dbReference type="EMBL" id="PWB96159.1"/>
    </source>
</evidence>
<sequence>MRVAPYLADVSEGARSLVARRSSDPVPVWAAIISPAFAVLRHGLSSVLGGTSVLELRLRQAGSGLSVEAYRSRQLVGVLVGAVTFCIAAIAWTRLASVPGIVVIAAAAVGGVAGLLACDYVLQRRANRRMARLSAELPLILEFLTLSLSAGEGVVDAIRRVSRVSAGELSHELSAVLTEVSTGLPLASSLDRCARELQLPAFTRCVDQLTIALERGSPLAEVLRAQAQDARDDTKRHLLEVAGKKEVAMLIPLVFLILPTTILFAIFPGVFVLQVGF</sequence>
<evidence type="ECO:0000256" key="4">
    <source>
        <dbReference type="ARBA" id="ARBA00022989"/>
    </source>
</evidence>
<dbReference type="EMBL" id="QEEX01000002">
    <property type="protein sequence ID" value="PWB96159.1"/>
    <property type="molecule type" value="Genomic_DNA"/>
</dbReference>
<feature type="transmembrane region" description="Helical" evidence="6">
    <location>
        <begin position="247"/>
        <end position="273"/>
    </location>
</feature>
<dbReference type="RefSeq" id="WP_108515611.1">
    <property type="nucleotide sequence ID" value="NZ_CP026951.1"/>
</dbReference>
<dbReference type="GO" id="GO:0005886">
    <property type="term" value="C:plasma membrane"/>
    <property type="evidence" value="ECO:0007669"/>
    <property type="project" value="UniProtKB-SubCell"/>
</dbReference>
<dbReference type="PANTHER" id="PTHR35007">
    <property type="entry name" value="INTEGRAL MEMBRANE PROTEIN-RELATED"/>
    <property type="match status" value="1"/>
</dbReference>
<gene>
    <name evidence="8" type="ORF">DF220_12335</name>
</gene>
<accession>A0A2U1SX30</accession>
<dbReference type="Proteomes" id="UP000244978">
    <property type="component" value="Unassembled WGS sequence"/>
</dbReference>
<evidence type="ECO:0000259" key="7">
    <source>
        <dbReference type="Pfam" id="PF00482"/>
    </source>
</evidence>
<feature type="domain" description="Type II secretion system protein GspF" evidence="7">
    <location>
        <begin position="141"/>
        <end position="265"/>
    </location>
</feature>
<keyword evidence="5 6" id="KW-0472">Membrane</keyword>
<keyword evidence="2" id="KW-1003">Cell membrane</keyword>
<dbReference type="KEGG" id="salc:C2138_03625"/>
<organism evidence="8 9">
    <name type="scientific">Homoserinimonas hongtaonis</name>
    <dbReference type="NCBI Taxonomy" id="2079791"/>
    <lineage>
        <taxon>Bacteria</taxon>
        <taxon>Bacillati</taxon>
        <taxon>Actinomycetota</taxon>
        <taxon>Actinomycetes</taxon>
        <taxon>Micrococcales</taxon>
        <taxon>Microbacteriaceae</taxon>
        <taxon>Homoserinimonas</taxon>
    </lineage>
</organism>
<dbReference type="InterPro" id="IPR042094">
    <property type="entry name" value="T2SS_GspF_sf"/>
</dbReference>
<reference evidence="9" key="1">
    <citation type="submission" date="2018-04" db="EMBL/GenBank/DDBJ databases">
        <authorList>
            <person name="Liu S."/>
            <person name="Wang Z."/>
            <person name="Li J."/>
        </authorList>
    </citation>
    <scope>NUCLEOTIDE SEQUENCE [LARGE SCALE GENOMIC DNA]</scope>
    <source>
        <strain evidence="9">S1194</strain>
    </source>
</reference>
<dbReference type="Pfam" id="PF00482">
    <property type="entry name" value="T2SSF"/>
    <property type="match status" value="1"/>
</dbReference>
<evidence type="ECO:0000256" key="2">
    <source>
        <dbReference type="ARBA" id="ARBA00022475"/>
    </source>
</evidence>
<dbReference type="PANTHER" id="PTHR35007:SF2">
    <property type="entry name" value="PILUS ASSEMBLE PROTEIN"/>
    <property type="match status" value="1"/>
</dbReference>
<evidence type="ECO:0000256" key="6">
    <source>
        <dbReference type="SAM" id="Phobius"/>
    </source>
</evidence>
<evidence type="ECO:0000256" key="5">
    <source>
        <dbReference type="ARBA" id="ARBA00023136"/>
    </source>
</evidence>
<dbReference type="AlphaFoldDB" id="A0A2U1SX30"/>
<evidence type="ECO:0000256" key="3">
    <source>
        <dbReference type="ARBA" id="ARBA00022692"/>
    </source>
</evidence>
<evidence type="ECO:0000313" key="9">
    <source>
        <dbReference type="Proteomes" id="UP000244978"/>
    </source>
</evidence>
<name>A0A2U1SX30_9MICO</name>
<evidence type="ECO:0000256" key="1">
    <source>
        <dbReference type="ARBA" id="ARBA00004651"/>
    </source>
</evidence>
<keyword evidence="4 6" id="KW-1133">Transmembrane helix</keyword>
<dbReference type="InterPro" id="IPR018076">
    <property type="entry name" value="T2SS_GspF_dom"/>
</dbReference>
<feature type="transmembrane region" description="Helical" evidence="6">
    <location>
        <begin position="101"/>
        <end position="122"/>
    </location>
</feature>
<feature type="transmembrane region" description="Helical" evidence="6">
    <location>
        <begin position="75"/>
        <end position="95"/>
    </location>
</feature>
<dbReference type="OrthoDB" id="5185234at2"/>
<comment type="caution">
    <text evidence="8">The sequence shown here is derived from an EMBL/GenBank/DDBJ whole genome shotgun (WGS) entry which is preliminary data.</text>
</comment>
<dbReference type="Gene3D" id="1.20.81.30">
    <property type="entry name" value="Type II secretion system (T2SS), domain F"/>
    <property type="match status" value="1"/>
</dbReference>
<protein>
    <submittedName>
        <fullName evidence="8">Pilus assembly protein</fullName>
    </submittedName>
</protein>
<proteinExistence type="predicted"/>